<organism evidence="2 3">
    <name type="scientific">Paraflavisolibacter caeni</name>
    <dbReference type="NCBI Taxonomy" id="2982496"/>
    <lineage>
        <taxon>Bacteria</taxon>
        <taxon>Pseudomonadati</taxon>
        <taxon>Bacteroidota</taxon>
        <taxon>Chitinophagia</taxon>
        <taxon>Chitinophagales</taxon>
        <taxon>Chitinophagaceae</taxon>
        <taxon>Paraflavisolibacter</taxon>
    </lineage>
</organism>
<dbReference type="AlphaFoldDB" id="A0A9X3BHE5"/>
<dbReference type="RefSeq" id="WP_279296196.1">
    <property type="nucleotide sequence ID" value="NZ_JAOTIF010000002.1"/>
</dbReference>
<protein>
    <recommendedName>
        <fullName evidence="4">Beta-lactamase-inhibitor-like PepSY-like domain-containing protein</fullName>
    </recommendedName>
</protein>
<dbReference type="Gene3D" id="3.10.450.360">
    <property type="match status" value="1"/>
</dbReference>
<dbReference type="SUPFAM" id="SSF160574">
    <property type="entry name" value="BT0923-like"/>
    <property type="match status" value="1"/>
</dbReference>
<gene>
    <name evidence="2" type="ORF">OCK74_06470</name>
</gene>
<evidence type="ECO:0000256" key="1">
    <source>
        <dbReference type="SAM" id="SignalP"/>
    </source>
</evidence>
<keyword evidence="1" id="KW-0732">Signal</keyword>
<comment type="caution">
    <text evidence="2">The sequence shown here is derived from an EMBL/GenBank/DDBJ whole genome shotgun (WGS) entry which is preliminary data.</text>
</comment>
<dbReference type="Proteomes" id="UP001155483">
    <property type="component" value="Unassembled WGS sequence"/>
</dbReference>
<dbReference type="PROSITE" id="PS51257">
    <property type="entry name" value="PROKAR_LIPOPROTEIN"/>
    <property type="match status" value="1"/>
</dbReference>
<reference evidence="2" key="1">
    <citation type="submission" date="2022-09" db="EMBL/GenBank/DDBJ databases">
        <authorList>
            <person name="Yuan C."/>
            <person name="Ke Z."/>
        </authorList>
    </citation>
    <scope>NUCLEOTIDE SEQUENCE</scope>
    <source>
        <strain evidence="2">LB-8</strain>
    </source>
</reference>
<feature type="chain" id="PRO_5040842912" description="Beta-lactamase-inhibitor-like PepSY-like domain-containing protein" evidence="1">
    <location>
        <begin position="20"/>
        <end position="174"/>
    </location>
</feature>
<keyword evidence="3" id="KW-1185">Reference proteome</keyword>
<evidence type="ECO:0000313" key="3">
    <source>
        <dbReference type="Proteomes" id="UP001155483"/>
    </source>
</evidence>
<proteinExistence type="predicted"/>
<reference evidence="2" key="2">
    <citation type="submission" date="2023-04" db="EMBL/GenBank/DDBJ databases">
        <title>Paracnuella aquatica gen. nov., sp. nov., a member of the family Chitinophagaceae isolated from a hot spring.</title>
        <authorList>
            <person name="Wang C."/>
        </authorList>
    </citation>
    <scope>NUCLEOTIDE SEQUENCE</scope>
    <source>
        <strain evidence="2">LB-8</strain>
    </source>
</reference>
<accession>A0A9X3BHE5</accession>
<evidence type="ECO:0000313" key="2">
    <source>
        <dbReference type="EMBL" id="MCU7548753.1"/>
    </source>
</evidence>
<sequence>MKPRFFLSLSALFFSSVFAGGCLAQETSLVKLPGVAVAVNNTDMNDGIASASPNVVKVFDSYFKNASDLRWAKVDKNYFVSFRMNGQQNTALFKKNGYLINHVCYSNEQNLPADIRKMIKTHPDYLDYKITHVWNIKQDKRDVWAAYLESNNDFVLVSLESGMLEEVKRMNKQK</sequence>
<dbReference type="EMBL" id="JAOTIF010000002">
    <property type="protein sequence ID" value="MCU7548753.1"/>
    <property type="molecule type" value="Genomic_DNA"/>
</dbReference>
<name>A0A9X3BHE5_9BACT</name>
<feature type="signal peptide" evidence="1">
    <location>
        <begin position="1"/>
        <end position="19"/>
    </location>
</feature>
<evidence type="ECO:0008006" key="4">
    <source>
        <dbReference type="Google" id="ProtNLM"/>
    </source>
</evidence>